<keyword evidence="2" id="KW-1185">Reference proteome</keyword>
<name>A0A448ZQG4_9STRA</name>
<evidence type="ECO:0000313" key="2">
    <source>
        <dbReference type="Proteomes" id="UP000291116"/>
    </source>
</evidence>
<organism evidence="1 2">
    <name type="scientific">Pseudo-nitzschia multistriata</name>
    <dbReference type="NCBI Taxonomy" id="183589"/>
    <lineage>
        <taxon>Eukaryota</taxon>
        <taxon>Sar</taxon>
        <taxon>Stramenopiles</taxon>
        <taxon>Ochrophyta</taxon>
        <taxon>Bacillariophyta</taxon>
        <taxon>Bacillariophyceae</taxon>
        <taxon>Bacillariophycidae</taxon>
        <taxon>Bacillariales</taxon>
        <taxon>Bacillariaceae</taxon>
        <taxon>Pseudo-nitzschia</taxon>
    </lineage>
</organism>
<gene>
    <name evidence="1" type="ORF">PSNMU_V1.4_AUG-EV-PASAV3_0113540</name>
</gene>
<reference evidence="1 2" key="1">
    <citation type="submission" date="2019-01" db="EMBL/GenBank/DDBJ databases">
        <authorList>
            <person name="Ferrante I. M."/>
        </authorList>
    </citation>
    <scope>NUCLEOTIDE SEQUENCE [LARGE SCALE GENOMIC DNA]</scope>
    <source>
        <strain evidence="1 2">B856</strain>
    </source>
</reference>
<protein>
    <submittedName>
        <fullName evidence="1">Uncharacterized protein</fullName>
    </submittedName>
</protein>
<dbReference type="Proteomes" id="UP000291116">
    <property type="component" value="Unassembled WGS sequence"/>
</dbReference>
<proteinExistence type="predicted"/>
<dbReference type="AlphaFoldDB" id="A0A448ZQG4"/>
<evidence type="ECO:0000313" key="1">
    <source>
        <dbReference type="EMBL" id="VEU44266.1"/>
    </source>
</evidence>
<sequence>MMNRSNNILVTAQSIGFWSHGLFRFVLIVATAFLLDPLSCLADDDNDSAASQGNCPKVCLDVRQGSRHYGLFHPVSTPSSVQDFYNYHNYSFNGDDIVPLLPDQSLVLIHHDSELCDLSFVVVHDSKDDFTGGQALMFVSGNHEDALVQDGPGDGSRSDRYVYRGYRRGADDDRTELFWEWGWQKSPSKRYKTDGIADRWKNSLDGSSNDDDDDDKCLFLSARFIEGIEAWRFVPGSSKIDPKDYLYLDQDETLRVCQVECSRY</sequence>
<dbReference type="EMBL" id="CAACVS010000636">
    <property type="protein sequence ID" value="VEU44266.1"/>
    <property type="molecule type" value="Genomic_DNA"/>
</dbReference>
<accession>A0A448ZQG4</accession>